<evidence type="ECO:0000256" key="2">
    <source>
        <dbReference type="ARBA" id="ARBA00022525"/>
    </source>
</evidence>
<dbReference type="PROSITE" id="PS50871">
    <property type="entry name" value="C1Q"/>
    <property type="match status" value="1"/>
</dbReference>
<comment type="caution">
    <text evidence="5">The sequence shown here is derived from an EMBL/GenBank/DDBJ whole genome shotgun (WGS) entry which is preliminary data.</text>
</comment>
<reference evidence="5 6" key="1">
    <citation type="submission" date="2022-12" db="EMBL/GenBank/DDBJ databases">
        <title>Chromosome-level genome of Tegillarca granosa.</title>
        <authorList>
            <person name="Kim J."/>
        </authorList>
    </citation>
    <scope>NUCLEOTIDE SEQUENCE [LARGE SCALE GENOMIC DNA]</scope>
    <source>
        <strain evidence="5">Teg-2019</strain>
        <tissue evidence="5">Adductor muscle</tissue>
    </source>
</reference>
<proteinExistence type="predicted"/>
<dbReference type="PRINTS" id="PR00007">
    <property type="entry name" value="COMPLEMNTC1Q"/>
</dbReference>
<evidence type="ECO:0000256" key="3">
    <source>
        <dbReference type="ARBA" id="ARBA00022729"/>
    </source>
</evidence>
<evidence type="ECO:0000259" key="4">
    <source>
        <dbReference type="PROSITE" id="PS50871"/>
    </source>
</evidence>
<dbReference type="SMART" id="SM00110">
    <property type="entry name" value="C1Q"/>
    <property type="match status" value="1"/>
</dbReference>
<keyword evidence="2" id="KW-0964">Secreted</keyword>
<dbReference type="SUPFAM" id="SSF49842">
    <property type="entry name" value="TNF-like"/>
    <property type="match status" value="1"/>
</dbReference>
<dbReference type="InterPro" id="IPR050822">
    <property type="entry name" value="Cerebellin_Synaptic_Org"/>
</dbReference>
<dbReference type="Gene3D" id="2.60.120.40">
    <property type="match status" value="1"/>
</dbReference>
<feature type="domain" description="C1q" evidence="4">
    <location>
        <begin position="72"/>
        <end position="182"/>
    </location>
</feature>
<sequence>MFTTDVLFSVVIEYTIFCLMMGQDIMDPNKVCESTKSSCSLYSRHQRRLTDLEAQFQEMMKKIDSKEAPQNIKEAQIAFTAKKKQNSKDVRGTIIFEDVLLNQGDRYSNTTGKFTAHVNGIYVFSWTIVTEQTYALGTELMLNGNRVAYGWTDARLSPVHAEMVYFEDIIAMIMPLFSRSGL</sequence>
<evidence type="ECO:0000256" key="1">
    <source>
        <dbReference type="ARBA" id="ARBA00004613"/>
    </source>
</evidence>
<evidence type="ECO:0000313" key="6">
    <source>
        <dbReference type="Proteomes" id="UP001217089"/>
    </source>
</evidence>
<keyword evidence="6" id="KW-1185">Reference proteome</keyword>
<accession>A0ABQ9E412</accession>
<comment type="subcellular location">
    <subcellularLocation>
        <location evidence="1">Secreted</location>
    </subcellularLocation>
</comment>
<organism evidence="5 6">
    <name type="scientific">Tegillarca granosa</name>
    <name type="common">Malaysian cockle</name>
    <name type="synonym">Anadara granosa</name>
    <dbReference type="NCBI Taxonomy" id="220873"/>
    <lineage>
        <taxon>Eukaryota</taxon>
        <taxon>Metazoa</taxon>
        <taxon>Spiralia</taxon>
        <taxon>Lophotrochozoa</taxon>
        <taxon>Mollusca</taxon>
        <taxon>Bivalvia</taxon>
        <taxon>Autobranchia</taxon>
        <taxon>Pteriomorphia</taxon>
        <taxon>Arcoida</taxon>
        <taxon>Arcoidea</taxon>
        <taxon>Arcidae</taxon>
        <taxon>Tegillarca</taxon>
    </lineage>
</organism>
<protein>
    <recommendedName>
        <fullName evidence="4">C1q domain-containing protein</fullName>
    </recommendedName>
</protein>
<keyword evidence="3" id="KW-0732">Signal</keyword>
<gene>
    <name evidence="5" type="ORF">KUTeg_024848</name>
</gene>
<dbReference type="PANTHER" id="PTHR22923:SF116">
    <property type="entry name" value="C1Q DOMAIN-CONTAINING PROTEIN"/>
    <property type="match status" value="1"/>
</dbReference>
<dbReference type="InterPro" id="IPR008983">
    <property type="entry name" value="Tumour_necrosis_fac-like_dom"/>
</dbReference>
<dbReference type="EMBL" id="JARBDR010000923">
    <property type="protein sequence ID" value="KAJ8298317.1"/>
    <property type="molecule type" value="Genomic_DNA"/>
</dbReference>
<name>A0ABQ9E412_TEGGR</name>
<dbReference type="PANTHER" id="PTHR22923">
    <property type="entry name" value="CEREBELLIN-RELATED"/>
    <property type="match status" value="1"/>
</dbReference>
<dbReference type="Proteomes" id="UP001217089">
    <property type="component" value="Unassembled WGS sequence"/>
</dbReference>
<dbReference type="Pfam" id="PF00386">
    <property type="entry name" value="C1q"/>
    <property type="match status" value="1"/>
</dbReference>
<dbReference type="InterPro" id="IPR001073">
    <property type="entry name" value="C1q_dom"/>
</dbReference>
<evidence type="ECO:0000313" key="5">
    <source>
        <dbReference type="EMBL" id="KAJ8298317.1"/>
    </source>
</evidence>